<evidence type="ECO:0000256" key="9">
    <source>
        <dbReference type="ARBA" id="ARBA00023209"/>
    </source>
</evidence>
<dbReference type="PANTHER" id="PTHR12358:SF107">
    <property type="entry name" value="LIPID KINASE BMRU-RELATED"/>
    <property type="match status" value="1"/>
</dbReference>
<dbReference type="NCBIfam" id="TIGR00147">
    <property type="entry name" value="YegS/Rv2252/BmrU family lipid kinase"/>
    <property type="match status" value="1"/>
</dbReference>
<feature type="domain" description="DAGKc" evidence="11">
    <location>
        <begin position="1"/>
        <end position="133"/>
    </location>
</feature>
<proteinExistence type="inferred from homology"/>
<evidence type="ECO:0000256" key="8">
    <source>
        <dbReference type="ARBA" id="ARBA00023098"/>
    </source>
</evidence>
<evidence type="ECO:0000256" key="4">
    <source>
        <dbReference type="ARBA" id="ARBA00022679"/>
    </source>
</evidence>
<evidence type="ECO:0000256" key="5">
    <source>
        <dbReference type="ARBA" id="ARBA00022741"/>
    </source>
</evidence>
<dbReference type="GO" id="GO:0004143">
    <property type="term" value="F:ATP-dependent diacylglycerol kinase activity"/>
    <property type="evidence" value="ECO:0007669"/>
    <property type="project" value="TreeGrafter"/>
</dbReference>
<keyword evidence="5" id="KW-0547">Nucleotide-binding</keyword>
<sequence>MKYKNALFIYNGNAGKKEIDVQLQSCLHVFAKEIDHLQVFKTKGPNHAAEICEKYGEQTELVIVLGGDGTIHECVNGLAGLQKRPVLAILPGGTCNDFSRTLNIQQNLQRAAEELVLYGVEEPVDIIQTDSAFFLNFWGIGLVAETSNNIREEEKNILGRASYLLSAIRTIQNTEPKELVMNIDGKEIREKAVLAMVVNGKYIGGKQLPFSTISYNDGLVDVFIVKNTNLHLLKELNDLRKIDFETDEELKEEVLYMSGKHIKISSEHFVDVDMDGEVYTKTPSELKVLPSHIKMLRPDF</sequence>
<comment type="similarity">
    <text evidence="2">Belongs to the diacylglycerol/lipid kinase family.</text>
</comment>
<evidence type="ECO:0000256" key="6">
    <source>
        <dbReference type="ARBA" id="ARBA00022777"/>
    </source>
</evidence>
<dbReference type="InterPro" id="IPR017438">
    <property type="entry name" value="ATP-NAD_kinase_N"/>
</dbReference>
<evidence type="ECO:0000256" key="10">
    <source>
        <dbReference type="ARBA" id="ARBA00023264"/>
    </source>
</evidence>
<evidence type="ECO:0000256" key="3">
    <source>
        <dbReference type="ARBA" id="ARBA00022516"/>
    </source>
</evidence>
<dbReference type="EMBL" id="RZTZ01000012">
    <property type="protein sequence ID" value="RVT58585.1"/>
    <property type="molecule type" value="Genomic_DNA"/>
</dbReference>
<evidence type="ECO:0000256" key="1">
    <source>
        <dbReference type="ARBA" id="ARBA00001946"/>
    </source>
</evidence>
<dbReference type="InterPro" id="IPR045540">
    <property type="entry name" value="YegS/DAGK_C"/>
</dbReference>
<dbReference type="Pfam" id="PF00781">
    <property type="entry name" value="DAGK_cat"/>
    <property type="match status" value="1"/>
</dbReference>
<dbReference type="GO" id="GO:0008654">
    <property type="term" value="P:phospholipid biosynthetic process"/>
    <property type="evidence" value="ECO:0007669"/>
    <property type="project" value="UniProtKB-KW"/>
</dbReference>
<keyword evidence="7" id="KW-0067">ATP-binding</keyword>
<protein>
    <submittedName>
        <fullName evidence="12">YegS/Rv2252/BmrU family lipid kinase</fullName>
    </submittedName>
</protein>
<keyword evidence="3" id="KW-0444">Lipid biosynthesis</keyword>
<dbReference type="InterPro" id="IPR001206">
    <property type="entry name" value="Diacylglycerol_kinase_cat_dom"/>
</dbReference>
<dbReference type="InterPro" id="IPR050187">
    <property type="entry name" value="Lipid_Phosphate_FormReg"/>
</dbReference>
<dbReference type="AlphaFoldDB" id="A0A3S2TRY2"/>
<comment type="cofactor">
    <cofactor evidence="1">
        <name>Mg(2+)</name>
        <dbReference type="ChEBI" id="CHEBI:18420"/>
    </cofactor>
</comment>
<evidence type="ECO:0000259" key="11">
    <source>
        <dbReference type="PROSITE" id="PS50146"/>
    </source>
</evidence>
<dbReference type="SUPFAM" id="SSF111331">
    <property type="entry name" value="NAD kinase/diacylglycerol kinase-like"/>
    <property type="match status" value="1"/>
</dbReference>
<accession>A0A3S2TRY2</accession>
<name>A0A3S2TRY2_9BACI</name>
<keyword evidence="4" id="KW-0808">Transferase</keyword>
<evidence type="ECO:0000313" key="12">
    <source>
        <dbReference type="EMBL" id="RVT58585.1"/>
    </source>
</evidence>
<organism evidence="12 13">
    <name type="scientific">Niallia taxi</name>
    <dbReference type="NCBI Taxonomy" id="2499688"/>
    <lineage>
        <taxon>Bacteria</taxon>
        <taxon>Bacillati</taxon>
        <taxon>Bacillota</taxon>
        <taxon>Bacilli</taxon>
        <taxon>Bacillales</taxon>
        <taxon>Bacillaceae</taxon>
        <taxon>Niallia</taxon>
    </lineage>
</organism>
<reference evidence="12 13" key="1">
    <citation type="submission" date="2019-01" db="EMBL/GenBank/DDBJ databases">
        <title>Bacillus sp. M5HDSG1-1, whole genome shotgun sequence.</title>
        <authorList>
            <person name="Tuo L."/>
        </authorList>
    </citation>
    <scope>NUCLEOTIDE SEQUENCE [LARGE SCALE GENOMIC DNA]</scope>
    <source>
        <strain evidence="12 13">M5HDSG1-1</strain>
    </source>
</reference>
<keyword evidence="9" id="KW-0594">Phospholipid biosynthesis</keyword>
<keyword evidence="6 12" id="KW-0418">Kinase</keyword>
<evidence type="ECO:0000313" key="13">
    <source>
        <dbReference type="Proteomes" id="UP000288024"/>
    </source>
</evidence>
<dbReference type="SMART" id="SM00046">
    <property type="entry name" value="DAGKc"/>
    <property type="match status" value="1"/>
</dbReference>
<gene>
    <name evidence="12" type="ORF">EM808_21945</name>
</gene>
<keyword evidence="10" id="KW-1208">Phospholipid metabolism</keyword>
<keyword evidence="13" id="KW-1185">Reference proteome</keyword>
<evidence type="ECO:0000256" key="7">
    <source>
        <dbReference type="ARBA" id="ARBA00022840"/>
    </source>
</evidence>
<keyword evidence="8" id="KW-0443">Lipid metabolism</keyword>
<dbReference type="Gene3D" id="3.40.50.10330">
    <property type="entry name" value="Probable inorganic polyphosphate/atp-NAD kinase, domain 1"/>
    <property type="match status" value="1"/>
</dbReference>
<dbReference type="GO" id="GO:0005524">
    <property type="term" value="F:ATP binding"/>
    <property type="evidence" value="ECO:0007669"/>
    <property type="project" value="UniProtKB-KW"/>
</dbReference>
<evidence type="ECO:0000256" key="2">
    <source>
        <dbReference type="ARBA" id="ARBA00005983"/>
    </source>
</evidence>
<dbReference type="InterPro" id="IPR016064">
    <property type="entry name" value="NAD/diacylglycerol_kinase_sf"/>
</dbReference>
<dbReference type="Gene3D" id="2.60.200.40">
    <property type="match status" value="1"/>
</dbReference>
<dbReference type="RefSeq" id="WP_127740806.1">
    <property type="nucleotide sequence ID" value="NZ_CAJCKN010000026.1"/>
</dbReference>
<dbReference type="Proteomes" id="UP000288024">
    <property type="component" value="Unassembled WGS sequence"/>
</dbReference>
<dbReference type="GO" id="GO:0005886">
    <property type="term" value="C:plasma membrane"/>
    <property type="evidence" value="ECO:0007669"/>
    <property type="project" value="TreeGrafter"/>
</dbReference>
<dbReference type="InterPro" id="IPR005218">
    <property type="entry name" value="Diacylglycerol/lipid_kinase"/>
</dbReference>
<comment type="caution">
    <text evidence="12">The sequence shown here is derived from an EMBL/GenBank/DDBJ whole genome shotgun (WGS) entry which is preliminary data.</text>
</comment>
<dbReference type="Pfam" id="PF19279">
    <property type="entry name" value="YegS_C"/>
    <property type="match status" value="1"/>
</dbReference>
<dbReference type="PROSITE" id="PS50146">
    <property type="entry name" value="DAGK"/>
    <property type="match status" value="1"/>
</dbReference>
<dbReference type="PANTHER" id="PTHR12358">
    <property type="entry name" value="SPHINGOSINE KINASE"/>
    <property type="match status" value="1"/>
</dbReference>